<reference evidence="2 3" key="2">
    <citation type="submission" date="2010-03" db="EMBL/GenBank/DDBJ databases">
        <authorList>
            <person name="Pajon A."/>
        </authorList>
    </citation>
    <scope>NUCLEOTIDE SEQUENCE [LARGE SCALE GENOMIC DNA]</scope>
    <source>
        <strain evidence="2 3">SGP1</strain>
    </source>
</reference>
<protein>
    <submittedName>
        <fullName evidence="2">GSPII_E N-terminal domain</fullName>
    </submittedName>
</protein>
<accession>A0AB94IVE0</accession>
<feature type="domain" description="Type II secretion system protein GspE N-terminal" evidence="1">
    <location>
        <begin position="76"/>
        <end position="145"/>
    </location>
</feature>
<feature type="domain" description="Type II secretion system protein GspE N-terminal" evidence="1">
    <location>
        <begin position="231"/>
        <end position="314"/>
    </location>
</feature>
<dbReference type="PANTHER" id="PTHR30258">
    <property type="entry name" value="TYPE II SECRETION SYSTEM PROTEIN GSPE-RELATED"/>
    <property type="match status" value="1"/>
</dbReference>
<dbReference type="GO" id="GO:0005886">
    <property type="term" value="C:plasma membrane"/>
    <property type="evidence" value="ECO:0007669"/>
    <property type="project" value="TreeGrafter"/>
</dbReference>
<reference evidence="3" key="1">
    <citation type="submission" date="2010-03" db="EMBL/GenBank/DDBJ databases">
        <title>The genome sequence of Synergistetes sp. SGP1.</title>
        <authorList>
            <consortium name="metaHIT consortium -- http://www.metahit.eu/"/>
            <person name="Pajon A."/>
            <person name="Turner K."/>
            <person name="Parkhill J."/>
            <person name="Wade W."/>
            <person name="Vartoukian S."/>
        </authorList>
    </citation>
    <scope>NUCLEOTIDE SEQUENCE [LARGE SCALE GENOMIC DNA]</scope>
    <source>
        <strain evidence="3">SGP1</strain>
    </source>
</reference>
<dbReference type="GO" id="GO:0016887">
    <property type="term" value="F:ATP hydrolysis activity"/>
    <property type="evidence" value="ECO:0007669"/>
    <property type="project" value="TreeGrafter"/>
</dbReference>
<keyword evidence="3" id="KW-1185">Reference proteome</keyword>
<dbReference type="SUPFAM" id="SSF160246">
    <property type="entry name" value="EspE N-terminal domain-like"/>
    <property type="match status" value="2"/>
</dbReference>
<dbReference type="Pfam" id="PF05157">
    <property type="entry name" value="MshEN"/>
    <property type="match status" value="2"/>
</dbReference>
<dbReference type="Proteomes" id="UP000008957">
    <property type="component" value="Chromosome"/>
</dbReference>
<dbReference type="KEGG" id="sbr:SY1_01740"/>
<dbReference type="Gene3D" id="3.30.300.160">
    <property type="entry name" value="Type II secretion system, protein E, N-terminal domain"/>
    <property type="match status" value="2"/>
</dbReference>
<evidence type="ECO:0000313" key="2">
    <source>
        <dbReference type="EMBL" id="CBL27718.1"/>
    </source>
</evidence>
<proteinExistence type="predicted"/>
<gene>
    <name evidence="2" type="ORF">SY1_01740</name>
</gene>
<sequence>MEVKRRKLGEILLQMKLVSPEELRLALEDQARSPGKRLGAILIERGGTTSQALTSALGRQFMLPVVKVANYGDVAARHAVPRELMESLKAFPLEFQEHGTVLLVAISDPLDVVTRNILRAKISFPIRFALAPEEDILEALREAVSDPPPPPPAPAPAPASFGAATPLSIKTLRAKHPLLGEMLLRAGVITQQQLSMVLVIQERARKRLGEILLSEGIITSSRLAEALSEQLKLPLLSLAEEEPEPEAIRLVPRNIAARLNLLPLRIEADGRLLIAMADPLDILAQDEVQMMVSGGIRIGVATQESIYQNLPRFYNR</sequence>
<dbReference type="RefSeq" id="WP_015555865.1">
    <property type="nucleotide sequence ID" value="NC_021038.1"/>
</dbReference>
<dbReference type="InterPro" id="IPR037257">
    <property type="entry name" value="T2SS_E_N_sf"/>
</dbReference>
<evidence type="ECO:0000259" key="1">
    <source>
        <dbReference type="Pfam" id="PF05157"/>
    </source>
</evidence>
<dbReference type="InterPro" id="IPR007831">
    <property type="entry name" value="T2SS_GspE_N"/>
</dbReference>
<name>A0AB94IVE0_9BACT</name>
<evidence type="ECO:0000313" key="3">
    <source>
        <dbReference type="Proteomes" id="UP000008957"/>
    </source>
</evidence>
<organism evidence="2 3">
    <name type="scientific">Fretibacterium fastidiosum</name>
    <dbReference type="NCBI Taxonomy" id="651822"/>
    <lineage>
        <taxon>Bacteria</taxon>
        <taxon>Thermotogati</taxon>
        <taxon>Synergistota</taxon>
        <taxon>Synergistia</taxon>
        <taxon>Synergistales</taxon>
        <taxon>Aminobacteriaceae</taxon>
        <taxon>Fretibacterium</taxon>
    </lineage>
</organism>
<dbReference type="PANTHER" id="PTHR30258:SF1">
    <property type="entry name" value="PROTEIN TRANSPORT PROTEIN HOFB HOMOLOG"/>
    <property type="match status" value="1"/>
</dbReference>
<dbReference type="EMBL" id="FP929056">
    <property type="protein sequence ID" value="CBL27718.1"/>
    <property type="molecule type" value="Genomic_DNA"/>
</dbReference>
<dbReference type="AlphaFoldDB" id="A0AB94IVE0"/>